<dbReference type="Gene3D" id="2.60.40.2620">
    <property type="entry name" value="Fimbrillin-like"/>
    <property type="match status" value="1"/>
</dbReference>
<dbReference type="EMBL" id="SNRY01000017">
    <property type="protein sequence ID" value="KAA6351198.1"/>
    <property type="molecule type" value="Genomic_DNA"/>
</dbReference>
<proteinExistence type="predicted"/>
<dbReference type="EMBL" id="SNRY01000017">
    <property type="protein sequence ID" value="KAA6351143.1"/>
    <property type="molecule type" value="Genomic_DNA"/>
</dbReference>
<dbReference type="InterPro" id="IPR025049">
    <property type="entry name" value="Mfa-like_1"/>
</dbReference>
<organism evidence="1">
    <name type="scientific">termite gut metagenome</name>
    <dbReference type="NCBI Taxonomy" id="433724"/>
    <lineage>
        <taxon>unclassified sequences</taxon>
        <taxon>metagenomes</taxon>
        <taxon>organismal metagenomes</taxon>
    </lineage>
</organism>
<gene>
    <name evidence="1" type="ORF">EZS27_001443</name>
    <name evidence="2" type="ORF">EZS27_001498</name>
</gene>
<dbReference type="Pfam" id="PF13149">
    <property type="entry name" value="Mfa_like_1"/>
    <property type="match status" value="1"/>
</dbReference>
<dbReference type="CDD" id="cd13120">
    <property type="entry name" value="BF2867_like_N"/>
    <property type="match status" value="1"/>
</dbReference>
<name>A0A5J4T0G7_9ZZZZ</name>
<protein>
    <submittedName>
        <fullName evidence="1">Uncharacterized protein</fullName>
    </submittedName>
</protein>
<dbReference type="AlphaFoldDB" id="A0A5J4T0G7"/>
<comment type="caution">
    <text evidence="1">The sequence shown here is derived from an EMBL/GenBank/DDBJ whole genome shotgun (WGS) entry which is preliminary data.</text>
</comment>
<evidence type="ECO:0000313" key="1">
    <source>
        <dbReference type="EMBL" id="KAA6351143.1"/>
    </source>
</evidence>
<sequence length="302" mass="35709">MKKEILYIIFSLILFNSCDRETFEENENLQKLEININNNLADTRLELTQGTFNWETNDTINIICDDSFFTLDNREEVKNFDIVKISVKDEWKINEYNDLYWTNKKSATYQFIAIYPKKEVIIDKTLKTIKASLPNNQVQLNDSVYKNQYDLLFSFNEIKRLEKLSINFNSVFSLLELKIKGNDSIKNIRFESDQSIAYDNIDFVIKDNKINEIKYNDEGYKYIDLNLEKPVQLNSKEYKSFYIILTGSIYWKGTIILNYGETNKKNLAVLKSKNFEANKKYILELNTKSFIDDIGFQEELIN</sequence>
<evidence type="ECO:0000313" key="2">
    <source>
        <dbReference type="EMBL" id="KAA6351198.1"/>
    </source>
</evidence>
<accession>A0A5J4T0G7</accession>
<reference evidence="1" key="1">
    <citation type="submission" date="2019-03" db="EMBL/GenBank/DDBJ databases">
        <title>Single cell metagenomics reveals metabolic interactions within the superorganism composed of flagellate Streblomastix strix and complex community of Bacteroidetes bacteria on its surface.</title>
        <authorList>
            <person name="Treitli S.C."/>
            <person name="Kolisko M."/>
            <person name="Husnik F."/>
            <person name="Keeling P."/>
            <person name="Hampl V."/>
        </authorList>
    </citation>
    <scope>NUCLEOTIDE SEQUENCE</scope>
    <source>
        <strain evidence="1">STM</strain>
    </source>
</reference>
<dbReference type="InterPro" id="IPR042278">
    <property type="entry name" value="Mfa-like_1_N"/>
</dbReference>